<protein>
    <submittedName>
        <fullName evidence="1">Uncharacterized protein</fullName>
    </submittedName>
</protein>
<evidence type="ECO:0000313" key="1">
    <source>
        <dbReference type="EMBL" id="GFD02333.1"/>
    </source>
</evidence>
<comment type="caution">
    <text evidence="1">The sequence shown here is derived from an EMBL/GenBank/DDBJ whole genome shotgun (WGS) entry which is preliminary data.</text>
</comment>
<feature type="non-terminal residue" evidence="1">
    <location>
        <position position="1"/>
    </location>
</feature>
<gene>
    <name evidence="1" type="ORF">Tci_874302</name>
</gene>
<accession>A0A699SYL3</accession>
<name>A0A699SYL3_TANCI</name>
<proteinExistence type="predicted"/>
<dbReference type="AlphaFoldDB" id="A0A699SYL3"/>
<sequence length="71" mass="7546">GVVLAVVGLWRCGGEDGRAAAVVLAVGDRRSSEKWRRCMAAVGGGLDRSGDGKYFWVHQKTFPAVAAAGWR</sequence>
<organism evidence="1">
    <name type="scientific">Tanacetum cinerariifolium</name>
    <name type="common">Dalmatian daisy</name>
    <name type="synonym">Chrysanthemum cinerariifolium</name>
    <dbReference type="NCBI Taxonomy" id="118510"/>
    <lineage>
        <taxon>Eukaryota</taxon>
        <taxon>Viridiplantae</taxon>
        <taxon>Streptophyta</taxon>
        <taxon>Embryophyta</taxon>
        <taxon>Tracheophyta</taxon>
        <taxon>Spermatophyta</taxon>
        <taxon>Magnoliopsida</taxon>
        <taxon>eudicotyledons</taxon>
        <taxon>Gunneridae</taxon>
        <taxon>Pentapetalae</taxon>
        <taxon>asterids</taxon>
        <taxon>campanulids</taxon>
        <taxon>Asterales</taxon>
        <taxon>Asteraceae</taxon>
        <taxon>Asteroideae</taxon>
        <taxon>Anthemideae</taxon>
        <taxon>Anthemidinae</taxon>
        <taxon>Tanacetum</taxon>
    </lineage>
</organism>
<reference evidence="1" key="1">
    <citation type="journal article" date="2019" name="Sci. Rep.">
        <title>Draft genome of Tanacetum cinerariifolium, the natural source of mosquito coil.</title>
        <authorList>
            <person name="Yamashiro T."/>
            <person name="Shiraishi A."/>
            <person name="Satake H."/>
            <person name="Nakayama K."/>
        </authorList>
    </citation>
    <scope>NUCLEOTIDE SEQUENCE</scope>
</reference>
<dbReference type="EMBL" id="BKCJ011197289">
    <property type="protein sequence ID" value="GFD02333.1"/>
    <property type="molecule type" value="Genomic_DNA"/>
</dbReference>